<evidence type="ECO:0008006" key="3">
    <source>
        <dbReference type="Google" id="ProtNLM"/>
    </source>
</evidence>
<dbReference type="Proteomes" id="UP000811492">
    <property type="component" value="Unassembled WGS sequence"/>
</dbReference>
<evidence type="ECO:0000313" key="1">
    <source>
        <dbReference type="EMBL" id="MBS3181093.1"/>
    </source>
</evidence>
<keyword evidence="2" id="KW-1185">Reference proteome</keyword>
<name>A0ABS5M1L7_9MICO</name>
<sequence>MPRTYEWAQAIRSAERLRGSLVPCGPGLRPVAWPETPRVRLTALAPWLGEKYVAIGLVAAWVWGTARHPGSPLRCSTIGRRRPPANPAPGIAVHEHSLTPDDFFRIGDGHVTTRTRTLCDLLRSPTPLTHAERVACRLLLLQHPGGIPAARAALDAGGRRYRRISTARLHDLTGCDIGGGAPARAPGSD</sequence>
<proteinExistence type="predicted"/>
<accession>A0ABS5M1L7</accession>
<organism evidence="1 2">
    <name type="scientific">Leucobacter manosquensis</name>
    <dbReference type="NCBI Taxonomy" id="2810611"/>
    <lineage>
        <taxon>Bacteria</taxon>
        <taxon>Bacillati</taxon>
        <taxon>Actinomycetota</taxon>
        <taxon>Actinomycetes</taxon>
        <taxon>Micrococcales</taxon>
        <taxon>Microbacteriaceae</taxon>
        <taxon>Leucobacter</taxon>
    </lineage>
</organism>
<dbReference type="EMBL" id="JAFEVO010000001">
    <property type="protein sequence ID" value="MBS3181093.1"/>
    <property type="molecule type" value="Genomic_DNA"/>
</dbReference>
<reference evidence="1 2" key="1">
    <citation type="submission" date="2021-02" db="EMBL/GenBank/DDBJ databases">
        <title>Draft genome and description of Leucobacter sp nov strain Marseille-Q4368.</title>
        <authorList>
            <person name="Boxberger M."/>
            <person name="La Scola B."/>
        </authorList>
    </citation>
    <scope>NUCLEOTIDE SEQUENCE [LARGE SCALE GENOMIC DNA]</scope>
    <source>
        <strain evidence="1 2">Marseille-Q4368</strain>
    </source>
</reference>
<protein>
    <recommendedName>
        <fullName evidence="3">AbiEi antitoxin C-terminal domain-containing protein</fullName>
    </recommendedName>
</protein>
<comment type="caution">
    <text evidence="1">The sequence shown here is derived from an EMBL/GenBank/DDBJ whole genome shotgun (WGS) entry which is preliminary data.</text>
</comment>
<dbReference type="RefSeq" id="WP_211648226.1">
    <property type="nucleotide sequence ID" value="NZ_JAFEVO010000001.1"/>
</dbReference>
<evidence type="ECO:0000313" key="2">
    <source>
        <dbReference type="Proteomes" id="UP000811492"/>
    </source>
</evidence>
<gene>
    <name evidence="1" type="ORF">JSQ98_02575</name>
</gene>